<dbReference type="RefSeq" id="WP_125561993.1">
    <property type="nucleotide sequence ID" value="NZ_RBVX01000054.1"/>
</dbReference>
<reference evidence="3 4" key="1">
    <citation type="submission" date="2018-10" db="EMBL/GenBank/DDBJ databases">
        <title>Draft genome sequence of Bacillus salarius IM0101, isolated from a hypersaline soil in Inner Mongolia, China.</title>
        <authorList>
            <person name="Yamprayoonswat W."/>
            <person name="Boonvisut S."/>
            <person name="Jumpathong W."/>
            <person name="Sittihan S."/>
            <person name="Ruangsuj P."/>
            <person name="Wanthongcharoen S."/>
            <person name="Thongpramul N."/>
            <person name="Pimmason S."/>
            <person name="Yu B."/>
            <person name="Yasawong M."/>
        </authorList>
    </citation>
    <scope>NUCLEOTIDE SEQUENCE [LARGE SCALE GENOMIC DNA]</scope>
    <source>
        <strain evidence="3 4">IM0101</strain>
    </source>
</reference>
<feature type="chain" id="PRO_5018597780" evidence="2">
    <location>
        <begin position="26"/>
        <end position="276"/>
    </location>
</feature>
<feature type="region of interest" description="Disordered" evidence="1">
    <location>
        <begin position="28"/>
        <end position="198"/>
    </location>
</feature>
<feature type="compositionally biased region" description="Basic and acidic residues" evidence="1">
    <location>
        <begin position="78"/>
        <end position="112"/>
    </location>
</feature>
<organism evidence="3 4">
    <name type="scientific">Salibacterium salarium</name>
    <dbReference type="NCBI Taxonomy" id="284579"/>
    <lineage>
        <taxon>Bacteria</taxon>
        <taxon>Bacillati</taxon>
        <taxon>Bacillota</taxon>
        <taxon>Bacilli</taxon>
        <taxon>Bacillales</taxon>
        <taxon>Bacillaceae</taxon>
    </lineage>
</organism>
<accession>A0A3R9WMQ7</accession>
<feature type="signal peptide" evidence="2">
    <location>
        <begin position="1"/>
        <end position="25"/>
    </location>
</feature>
<feature type="compositionally biased region" description="Basic and acidic residues" evidence="1">
    <location>
        <begin position="34"/>
        <end position="47"/>
    </location>
</feature>
<feature type="compositionally biased region" description="Low complexity" evidence="1">
    <location>
        <begin position="58"/>
        <end position="77"/>
    </location>
</feature>
<evidence type="ECO:0000313" key="4">
    <source>
        <dbReference type="Proteomes" id="UP000275076"/>
    </source>
</evidence>
<proteinExistence type="predicted"/>
<comment type="caution">
    <text evidence="3">The sequence shown here is derived from an EMBL/GenBank/DDBJ whole genome shotgun (WGS) entry which is preliminary data.</text>
</comment>
<evidence type="ECO:0000256" key="2">
    <source>
        <dbReference type="SAM" id="SignalP"/>
    </source>
</evidence>
<dbReference type="EMBL" id="RBVX01000054">
    <property type="protein sequence ID" value="RSL29717.1"/>
    <property type="molecule type" value="Genomic_DNA"/>
</dbReference>
<feature type="compositionally biased region" description="Basic and acidic residues" evidence="1">
    <location>
        <begin position="119"/>
        <end position="170"/>
    </location>
</feature>
<keyword evidence="2" id="KW-0732">Signal</keyword>
<evidence type="ECO:0000313" key="3">
    <source>
        <dbReference type="EMBL" id="RSL29717.1"/>
    </source>
</evidence>
<sequence>MNVHLAVCLPLLFLLAVLMPSMAFAEKGPAQSGVKDKVVQKVDDKQSIEINDSSDQANEQSTNENKSKNSNTSVENKGNVKDLPDQANDKAKEKVKEAVHKGHQNRDKEIKPDPPLQQQKEKDSRQKDKKAEDGNLSPKKEPVPKQEKTPDSDKEVDSSKDHSTDTEKAESTISNKVSKEEEDSPKHKGPIPLPKKKESVLYILQAQQSIKTPVGSSNDNNGSNHTKMDYLNGYTSHLGVRFTDPFVIRQPIFRNQWVNAPPTPPPKFALSFLSTV</sequence>
<dbReference type="AlphaFoldDB" id="A0A3R9WMQ7"/>
<protein>
    <submittedName>
        <fullName evidence="3">Uncharacterized protein</fullName>
    </submittedName>
</protein>
<gene>
    <name evidence="3" type="ORF">D7Z54_29760</name>
</gene>
<dbReference type="Proteomes" id="UP000275076">
    <property type="component" value="Unassembled WGS sequence"/>
</dbReference>
<name>A0A3R9WMQ7_9BACI</name>
<keyword evidence="4" id="KW-1185">Reference proteome</keyword>
<dbReference type="OrthoDB" id="2830979at2"/>
<feature type="compositionally biased region" description="Polar residues" evidence="1">
    <location>
        <begin position="48"/>
        <end position="57"/>
    </location>
</feature>
<evidence type="ECO:0000256" key="1">
    <source>
        <dbReference type="SAM" id="MobiDB-lite"/>
    </source>
</evidence>